<feature type="region of interest" description="Disordered" evidence="10">
    <location>
        <begin position="111"/>
        <end position="139"/>
    </location>
</feature>
<evidence type="ECO:0000256" key="5">
    <source>
        <dbReference type="ARBA" id="ARBA00022833"/>
    </source>
</evidence>
<feature type="compositionally biased region" description="Low complexity" evidence="10">
    <location>
        <begin position="111"/>
        <end position="121"/>
    </location>
</feature>
<dbReference type="AlphaFoldDB" id="A0A6J1AGF4"/>
<dbReference type="GeneID" id="110417811"/>
<evidence type="ECO:0000259" key="11">
    <source>
        <dbReference type="PROSITE" id="PS50119"/>
    </source>
</evidence>
<evidence type="ECO:0000256" key="10">
    <source>
        <dbReference type="SAM" id="MobiDB-lite"/>
    </source>
</evidence>
<evidence type="ECO:0000313" key="12">
    <source>
        <dbReference type="Proteomes" id="UP000504621"/>
    </source>
</evidence>
<dbReference type="GO" id="GO:0009640">
    <property type="term" value="P:photomorphogenesis"/>
    <property type="evidence" value="ECO:0007669"/>
    <property type="project" value="TreeGrafter"/>
</dbReference>
<keyword evidence="6" id="KW-0805">Transcription regulation</keyword>
<feature type="compositionally biased region" description="Polar residues" evidence="10">
    <location>
        <begin position="122"/>
        <end position="139"/>
    </location>
</feature>
<evidence type="ECO:0000256" key="7">
    <source>
        <dbReference type="ARBA" id="ARBA00023163"/>
    </source>
</evidence>
<protein>
    <submittedName>
        <fullName evidence="13">B-box zinc finger protein 20-like</fullName>
    </submittedName>
</protein>
<dbReference type="InterPro" id="IPR049808">
    <property type="entry name" value="CONSTANS-like_Bbox1"/>
</dbReference>
<dbReference type="Proteomes" id="UP000504621">
    <property type="component" value="Unplaced"/>
</dbReference>
<dbReference type="PANTHER" id="PTHR31832:SF87">
    <property type="entry name" value="B-BOX ZINC FINGER PROTEIN 20"/>
    <property type="match status" value="1"/>
</dbReference>
<accession>A0A6J1AGF4</accession>
<keyword evidence="8" id="KW-0539">Nucleus</keyword>
<dbReference type="GO" id="GO:0008270">
    <property type="term" value="F:zinc ion binding"/>
    <property type="evidence" value="ECO:0007669"/>
    <property type="project" value="UniProtKB-KW"/>
</dbReference>
<dbReference type="OrthoDB" id="153872at2759"/>
<evidence type="ECO:0000256" key="4">
    <source>
        <dbReference type="ARBA" id="ARBA00022771"/>
    </source>
</evidence>
<evidence type="ECO:0000256" key="8">
    <source>
        <dbReference type="ARBA" id="ARBA00023242"/>
    </source>
</evidence>
<keyword evidence="7" id="KW-0804">Transcription</keyword>
<reference evidence="13" key="1">
    <citation type="submission" date="2025-08" db="UniProtKB">
        <authorList>
            <consortium name="RefSeq"/>
        </authorList>
    </citation>
    <scope>IDENTIFICATION</scope>
    <source>
        <tissue evidence="13">Leaf</tissue>
    </source>
</reference>
<feature type="domain" description="B box-type" evidence="11">
    <location>
        <begin position="1"/>
        <end position="47"/>
    </location>
</feature>
<keyword evidence="5" id="KW-0862">Zinc</keyword>
<feature type="domain" description="B box-type" evidence="11">
    <location>
        <begin position="53"/>
        <end position="100"/>
    </location>
</feature>
<keyword evidence="2" id="KW-0479">Metal-binding</keyword>
<dbReference type="Pfam" id="PF00643">
    <property type="entry name" value="zf-B_box"/>
    <property type="match status" value="2"/>
</dbReference>
<sequence>MKIWCDVCDKEEAVVFCSADEAALCEGCDRRVHHANKLARKHSRFSLLHPTFKESPLCDICQERRAFLFCQEDRAILCRECDLPIHRTNEHTQKHNRFLLTGVMLSSSSSPCLNPTSSSSNGHNATTIDSETKSPQSSKRFHSVSNNEIFSSPSIEKPLPSTTYKVEDNCTSDTVSISTSSISEYLMETLPGWRVDDFLEPSSAANGFCKTFEQFVPVKGRDCVNLLSCSPSEAVWVAQVSPPQSPQLSCFIPQNDLVDGFKELQEANVLNFGCGWNFESRIVPQISSSSSLKKSRQFR</sequence>
<dbReference type="RefSeq" id="XP_021286028.1">
    <property type="nucleotide sequence ID" value="XM_021430353.1"/>
</dbReference>
<comment type="subcellular location">
    <subcellularLocation>
        <location evidence="1">Nucleus</location>
    </subcellularLocation>
</comment>
<dbReference type="GO" id="GO:0005634">
    <property type="term" value="C:nucleus"/>
    <property type="evidence" value="ECO:0007669"/>
    <property type="project" value="UniProtKB-SubCell"/>
</dbReference>
<evidence type="ECO:0000256" key="6">
    <source>
        <dbReference type="ARBA" id="ARBA00023015"/>
    </source>
</evidence>
<keyword evidence="12" id="KW-1185">Reference proteome</keyword>
<dbReference type="InterPro" id="IPR051979">
    <property type="entry name" value="B-box_zinc_finger"/>
</dbReference>
<evidence type="ECO:0000313" key="13">
    <source>
        <dbReference type="RefSeq" id="XP_021286028.1"/>
    </source>
</evidence>
<keyword evidence="4 9" id="KW-0863">Zinc-finger</keyword>
<name>A0A6J1AGF4_9ROSI</name>
<organism evidence="12 13">
    <name type="scientific">Herrania umbratica</name>
    <dbReference type="NCBI Taxonomy" id="108875"/>
    <lineage>
        <taxon>Eukaryota</taxon>
        <taxon>Viridiplantae</taxon>
        <taxon>Streptophyta</taxon>
        <taxon>Embryophyta</taxon>
        <taxon>Tracheophyta</taxon>
        <taxon>Spermatophyta</taxon>
        <taxon>Magnoliopsida</taxon>
        <taxon>eudicotyledons</taxon>
        <taxon>Gunneridae</taxon>
        <taxon>Pentapetalae</taxon>
        <taxon>rosids</taxon>
        <taxon>malvids</taxon>
        <taxon>Malvales</taxon>
        <taxon>Malvaceae</taxon>
        <taxon>Byttnerioideae</taxon>
        <taxon>Herrania</taxon>
    </lineage>
</organism>
<proteinExistence type="predicted"/>
<dbReference type="CDD" id="cd19821">
    <property type="entry name" value="Bbox1_BBX-like"/>
    <property type="match status" value="2"/>
</dbReference>
<dbReference type="FunFam" id="3.30.160.60:FF:000856">
    <property type="entry name" value="B-box zinc finger protein 21"/>
    <property type="match status" value="1"/>
</dbReference>
<dbReference type="Gene3D" id="3.30.160.60">
    <property type="entry name" value="Classic Zinc Finger"/>
    <property type="match status" value="1"/>
</dbReference>
<evidence type="ECO:0000256" key="2">
    <source>
        <dbReference type="ARBA" id="ARBA00022723"/>
    </source>
</evidence>
<dbReference type="GO" id="GO:0000976">
    <property type="term" value="F:transcription cis-regulatory region binding"/>
    <property type="evidence" value="ECO:0007669"/>
    <property type="project" value="UniProtKB-ARBA"/>
</dbReference>
<evidence type="ECO:0000256" key="3">
    <source>
        <dbReference type="ARBA" id="ARBA00022737"/>
    </source>
</evidence>
<dbReference type="PANTHER" id="PTHR31832">
    <property type="entry name" value="B-BOX ZINC FINGER PROTEIN 22"/>
    <property type="match status" value="1"/>
</dbReference>
<dbReference type="InterPro" id="IPR000315">
    <property type="entry name" value="Znf_B-box"/>
</dbReference>
<gene>
    <name evidence="13" type="primary">LOC110417811</name>
</gene>
<evidence type="ECO:0000256" key="1">
    <source>
        <dbReference type="ARBA" id="ARBA00004123"/>
    </source>
</evidence>
<keyword evidence="3" id="KW-0677">Repeat</keyword>
<dbReference type="SMART" id="SM00336">
    <property type="entry name" value="BBOX"/>
    <property type="match status" value="2"/>
</dbReference>
<dbReference type="GO" id="GO:0006355">
    <property type="term" value="P:regulation of DNA-templated transcription"/>
    <property type="evidence" value="ECO:0007669"/>
    <property type="project" value="TreeGrafter"/>
</dbReference>
<dbReference type="PROSITE" id="PS50119">
    <property type="entry name" value="ZF_BBOX"/>
    <property type="match status" value="2"/>
</dbReference>
<evidence type="ECO:0000256" key="9">
    <source>
        <dbReference type="PROSITE-ProRule" id="PRU00024"/>
    </source>
</evidence>